<feature type="compositionally biased region" description="Polar residues" evidence="1">
    <location>
        <begin position="445"/>
        <end position="466"/>
    </location>
</feature>
<evidence type="ECO:0000313" key="3">
    <source>
        <dbReference type="EMBL" id="CAE0362163.1"/>
    </source>
</evidence>
<reference evidence="3" key="1">
    <citation type="submission" date="2021-01" db="EMBL/GenBank/DDBJ databases">
        <authorList>
            <person name="Corre E."/>
            <person name="Pelletier E."/>
            <person name="Niang G."/>
            <person name="Scheremetjew M."/>
            <person name="Finn R."/>
            <person name="Kale V."/>
            <person name="Holt S."/>
            <person name="Cochrane G."/>
            <person name="Meng A."/>
            <person name="Brown T."/>
            <person name="Cohen L."/>
        </authorList>
    </citation>
    <scope>NUCLEOTIDE SEQUENCE</scope>
    <source>
        <strain evidence="3">CCMP1510</strain>
    </source>
</reference>
<evidence type="ECO:0000259" key="2">
    <source>
        <dbReference type="PROSITE" id="PS50222"/>
    </source>
</evidence>
<feature type="region of interest" description="Disordered" evidence="1">
    <location>
        <begin position="552"/>
        <end position="576"/>
    </location>
</feature>
<evidence type="ECO:0000256" key="1">
    <source>
        <dbReference type="SAM" id="MobiDB-lite"/>
    </source>
</evidence>
<proteinExistence type="predicted"/>
<dbReference type="GO" id="GO:0005509">
    <property type="term" value="F:calcium ion binding"/>
    <property type="evidence" value="ECO:0007669"/>
    <property type="project" value="InterPro"/>
</dbReference>
<feature type="region of interest" description="Disordered" evidence="1">
    <location>
        <begin position="327"/>
        <end position="364"/>
    </location>
</feature>
<dbReference type="AlphaFoldDB" id="A0A7S3JSS2"/>
<feature type="compositionally biased region" description="Polar residues" evidence="1">
    <location>
        <begin position="342"/>
        <end position="354"/>
    </location>
</feature>
<accession>A0A7S3JSS2</accession>
<feature type="region of interest" description="Disordered" evidence="1">
    <location>
        <begin position="236"/>
        <end position="257"/>
    </location>
</feature>
<dbReference type="InterPro" id="IPR002048">
    <property type="entry name" value="EF_hand_dom"/>
</dbReference>
<dbReference type="PROSITE" id="PS50222">
    <property type="entry name" value="EF_HAND_2"/>
    <property type="match status" value="1"/>
</dbReference>
<feature type="compositionally biased region" description="Polar residues" evidence="1">
    <location>
        <begin position="242"/>
        <end position="257"/>
    </location>
</feature>
<sequence>MAQDEAVRYTVWSLCALAAAVNNNIICFPRNDTRHKVEEAPQETLPADQIDRMAPAALMIRPQTSKRNMDSIRRADFKIIDREKERGGLRPVSSSTSSGRSNTQAKSISTIATCFGNDKNSPIATEDVAYQQMFQFADVRQCGQITIEELHQWLTIQNTISLAKVKKIVQTVLLTEKSDLFHQKKKKKNKNELNNKLLGFDHFIRIITALQKSDPDKWAQNRLIVYALKNDDVDTSAEDETLQSQKPASPISNNDQQQELQTNLFQEDHQQAFAAVNCEADWGRCKITTVPPSGNGGIGDQLSPLNNTDPNRLLGIAAQVRIHHVHNESSPSHHQSFNSSSGKQRPPSSTSLQPTRRVSRRRSSTNLCLPSSFAPRLGHQESLLDCPLFIPVAGVSATENVVARADSKVIKRISRSGPPWPSEMNHMTRDHYLNSARGKKDHMPSFSNKNLSAHQNNQCSPTGRRSNSARKIYFRGDGSRGGQVHIDRQDLLSDLKHLEKRPSTAFAGAKHIPKNLDCENYKFQQQQNYEALQRHIEELEAHAIGDVRIGLASTKSVKPPPKAASKSKKGDSLNVR</sequence>
<organism evidence="3">
    <name type="scientific">Aureoumbra lagunensis</name>
    <dbReference type="NCBI Taxonomy" id="44058"/>
    <lineage>
        <taxon>Eukaryota</taxon>
        <taxon>Sar</taxon>
        <taxon>Stramenopiles</taxon>
        <taxon>Ochrophyta</taxon>
        <taxon>Pelagophyceae</taxon>
        <taxon>Pelagomonadales</taxon>
        <taxon>Aureoumbra</taxon>
    </lineage>
</organism>
<protein>
    <recommendedName>
        <fullName evidence="2">EF-hand domain-containing protein</fullName>
    </recommendedName>
</protein>
<feature type="compositionally biased region" description="Low complexity" evidence="1">
    <location>
        <begin position="329"/>
        <end position="341"/>
    </location>
</feature>
<feature type="domain" description="EF-hand" evidence="2">
    <location>
        <begin position="125"/>
        <end position="160"/>
    </location>
</feature>
<dbReference type="EMBL" id="HBIJ01004094">
    <property type="protein sequence ID" value="CAE0362163.1"/>
    <property type="molecule type" value="Transcribed_RNA"/>
</dbReference>
<feature type="region of interest" description="Disordered" evidence="1">
    <location>
        <begin position="436"/>
        <end position="467"/>
    </location>
</feature>
<name>A0A7S3JSS2_9STRA</name>
<gene>
    <name evidence="3" type="ORF">ALAG00032_LOCUS2904</name>
</gene>